<keyword evidence="1" id="KW-0677">Repeat</keyword>
<evidence type="ECO:0000313" key="4">
    <source>
        <dbReference type="Proteomes" id="UP000054359"/>
    </source>
</evidence>
<dbReference type="PROSITE" id="PS51549">
    <property type="entry name" value="DM13"/>
    <property type="match status" value="1"/>
</dbReference>
<protein>
    <submittedName>
        <fullName evidence="3">Protein Skeletor, isoforms D/E</fullName>
    </submittedName>
</protein>
<feature type="non-terminal residue" evidence="3">
    <location>
        <position position="154"/>
    </location>
</feature>
<name>A0A087TXT3_STEMI</name>
<dbReference type="OMA" id="ISVWCED"/>
<dbReference type="AlphaFoldDB" id="A0A087TXT3"/>
<organism evidence="3 4">
    <name type="scientific">Stegodyphus mimosarum</name>
    <name type="common">African social velvet spider</name>
    <dbReference type="NCBI Taxonomy" id="407821"/>
    <lineage>
        <taxon>Eukaryota</taxon>
        <taxon>Metazoa</taxon>
        <taxon>Ecdysozoa</taxon>
        <taxon>Arthropoda</taxon>
        <taxon>Chelicerata</taxon>
        <taxon>Arachnida</taxon>
        <taxon>Araneae</taxon>
        <taxon>Araneomorphae</taxon>
        <taxon>Entelegynae</taxon>
        <taxon>Eresoidea</taxon>
        <taxon>Eresidae</taxon>
        <taxon>Stegodyphus</taxon>
    </lineage>
</organism>
<dbReference type="SMART" id="SM00686">
    <property type="entry name" value="DM13"/>
    <property type="match status" value="1"/>
</dbReference>
<dbReference type="Proteomes" id="UP000054359">
    <property type="component" value="Unassembled WGS sequence"/>
</dbReference>
<evidence type="ECO:0000313" key="3">
    <source>
        <dbReference type="EMBL" id="KFM69922.1"/>
    </source>
</evidence>
<dbReference type="InterPro" id="IPR052126">
    <property type="entry name" value="Spindle_Org/Thrombomodulin"/>
</dbReference>
<evidence type="ECO:0000259" key="2">
    <source>
        <dbReference type="PROSITE" id="PS51549"/>
    </source>
</evidence>
<dbReference type="PANTHER" id="PTHR24036">
    <property type="entry name" value="SKELETOR-RELATED"/>
    <property type="match status" value="1"/>
</dbReference>
<dbReference type="EMBL" id="KK117242">
    <property type="protein sequence ID" value="KFM69922.1"/>
    <property type="molecule type" value="Genomic_DNA"/>
</dbReference>
<dbReference type="InterPro" id="IPR019545">
    <property type="entry name" value="DM13_domain"/>
</dbReference>
<proteinExistence type="predicted"/>
<gene>
    <name evidence="3" type="ORF">X975_04702</name>
</gene>
<dbReference type="Pfam" id="PF10517">
    <property type="entry name" value="DM13"/>
    <property type="match status" value="1"/>
</dbReference>
<dbReference type="PANTHER" id="PTHR24036:SF5">
    <property type="entry name" value="THROMBOMODULIN"/>
    <property type="match status" value="1"/>
</dbReference>
<keyword evidence="4" id="KW-1185">Reference proteome</keyword>
<sequence>MLSRFESVSTAVICVICLSYTVSGQMRYLGKQIGDFKTYAHGVKGTVYIASDKTIFIKGFEYDGQGPDAFFWGDVSENPTSSGFIIPNENGSEEVLGKYTGQNLILTLPEGKSTKDIKSFSVWCRRFAVNFGSVIIPTDDLPSEKSLGPLPTLA</sequence>
<accession>A0A087TXT3</accession>
<dbReference type="OrthoDB" id="2448405at2759"/>
<evidence type="ECO:0000256" key="1">
    <source>
        <dbReference type="ARBA" id="ARBA00022737"/>
    </source>
</evidence>
<feature type="domain" description="DM13" evidence="2">
    <location>
        <begin position="30"/>
        <end position="137"/>
    </location>
</feature>
<reference evidence="3 4" key="1">
    <citation type="submission" date="2013-11" db="EMBL/GenBank/DDBJ databases">
        <title>Genome sequencing of Stegodyphus mimosarum.</title>
        <authorList>
            <person name="Bechsgaard J."/>
        </authorList>
    </citation>
    <scope>NUCLEOTIDE SEQUENCE [LARGE SCALE GENOMIC DNA]</scope>
</reference>